<accession>A0ABU8W776</accession>
<dbReference type="Proteomes" id="UP001363010">
    <property type="component" value="Unassembled WGS sequence"/>
</dbReference>
<evidence type="ECO:0000313" key="1">
    <source>
        <dbReference type="EMBL" id="MEJ8825232.1"/>
    </source>
</evidence>
<keyword evidence="2" id="KW-1185">Reference proteome</keyword>
<gene>
    <name evidence="1" type="ORF">WKW80_24930</name>
</gene>
<dbReference type="PANTHER" id="PTHR42830:SF2">
    <property type="entry name" value="OSMC_OHR FAMILY PROTEIN"/>
    <property type="match status" value="1"/>
</dbReference>
<comment type="caution">
    <text evidence="1">The sequence shown here is derived from an EMBL/GenBank/DDBJ whole genome shotgun (WGS) entry which is preliminary data.</text>
</comment>
<dbReference type="InterPro" id="IPR015946">
    <property type="entry name" value="KH_dom-like_a/b"/>
</dbReference>
<dbReference type="InterPro" id="IPR036102">
    <property type="entry name" value="OsmC/Ohrsf"/>
</dbReference>
<dbReference type="Gene3D" id="3.30.300.20">
    <property type="match status" value="1"/>
</dbReference>
<dbReference type="SUPFAM" id="SSF82784">
    <property type="entry name" value="OsmC-like"/>
    <property type="match status" value="1"/>
</dbReference>
<organism evidence="1 2">
    <name type="scientific">Variovorax humicola</name>
    <dbReference type="NCBI Taxonomy" id="1769758"/>
    <lineage>
        <taxon>Bacteria</taxon>
        <taxon>Pseudomonadati</taxon>
        <taxon>Pseudomonadota</taxon>
        <taxon>Betaproteobacteria</taxon>
        <taxon>Burkholderiales</taxon>
        <taxon>Comamonadaceae</taxon>
        <taxon>Variovorax</taxon>
    </lineage>
</organism>
<dbReference type="InterPro" id="IPR052707">
    <property type="entry name" value="OsmC_Ohr_Peroxiredoxin"/>
</dbReference>
<sequence>MAVYTAEIHWERNDQDFLDNRYSRRHLIRFDGGATLAGSSSPHVVPLPMSDPSAVDPEETFVASLSTCHMLWFLSIARDRGFRVDRYSDTAEGKMARNEQRRMAMTVVTLRPSVAFSGDHRPSNEQVDAMHHEAHEQCFIANSVRTEVRCEPVAGD</sequence>
<protein>
    <submittedName>
        <fullName evidence="1">OsmC family protein</fullName>
    </submittedName>
</protein>
<reference evidence="1 2" key="1">
    <citation type="submission" date="2024-03" db="EMBL/GenBank/DDBJ databases">
        <title>Novel species of the genus Variovorax.</title>
        <authorList>
            <person name="Liu Q."/>
            <person name="Xin Y.-H."/>
        </authorList>
    </citation>
    <scope>NUCLEOTIDE SEQUENCE [LARGE SCALE GENOMIC DNA]</scope>
    <source>
        <strain evidence="1 2">KACC 18501</strain>
    </source>
</reference>
<name>A0ABU8W776_9BURK</name>
<dbReference type="PANTHER" id="PTHR42830">
    <property type="entry name" value="OSMOTICALLY INDUCIBLE FAMILY PROTEIN"/>
    <property type="match status" value="1"/>
</dbReference>
<proteinExistence type="predicted"/>
<dbReference type="Pfam" id="PF02566">
    <property type="entry name" value="OsmC"/>
    <property type="match status" value="1"/>
</dbReference>
<evidence type="ECO:0000313" key="2">
    <source>
        <dbReference type="Proteomes" id="UP001363010"/>
    </source>
</evidence>
<dbReference type="InterPro" id="IPR003718">
    <property type="entry name" value="OsmC/Ohr_fam"/>
</dbReference>
<dbReference type="RefSeq" id="WP_340366259.1">
    <property type="nucleotide sequence ID" value="NZ_JBBKZV010000020.1"/>
</dbReference>
<dbReference type="EMBL" id="JBBKZV010000020">
    <property type="protein sequence ID" value="MEJ8825232.1"/>
    <property type="molecule type" value="Genomic_DNA"/>
</dbReference>